<comment type="caution">
    <text evidence="1">The sequence shown here is derived from an EMBL/GenBank/DDBJ whole genome shotgun (WGS) entry which is preliminary data.</text>
</comment>
<evidence type="ECO:0000313" key="1">
    <source>
        <dbReference type="EMBL" id="GBO28155.1"/>
    </source>
</evidence>
<evidence type="ECO:0000313" key="2">
    <source>
        <dbReference type="Proteomes" id="UP000499080"/>
    </source>
</evidence>
<gene>
    <name evidence="1" type="ORF">AVEN_116088_1</name>
</gene>
<proteinExistence type="predicted"/>
<sequence>MNLMNCVDSVYIVSDNRQYITSKDTAMGIFRQTIDKRVSDVAFFGFCPNDKYNYFDIKFKQDYASCIDNSHCSKDNSSNIVNNASKNAEIVNDSSSNVVVDNIVMNASNNVETVNDIHSNVVADNIVMNNVVNDKPSFSTTPSNIRKRTASMRAAISNSRIRIDNYGYKYPSKWNTVPIRSTNVVNDDIVFENKFADLAQLSVGREFPPSPPQIQPLMVKNNCYYKTILKKSNDELGNINASLAIEYIKVYPETAERYRDSFDLCKSFAELKK</sequence>
<keyword evidence="2" id="KW-1185">Reference proteome</keyword>
<dbReference type="AlphaFoldDB" id="A0A4Y2VTD7"/>
<dbReference type="Proteomes" id="UP000499080">
    <property type="component" value="Unassembled WGS sequence"/>
</dbReference>
<reference evidence="1 2" key="1">
    <citation type="journal article" date="2019" name="Sci. Rep.">
        <title>Orb-weaving spider Araneus ventricosus genome elucidates the spidroin gene catalogue.</title>
        <authorList>
            <person name="Kono N."/>
            <person name="Nakamura H."/>
            <person name="Ohtoshi R."/>
            <person name="Moran D.A.P."/>
            <person name="Shinohara A."/>
            <person name="Yoshida Y."/>
            <person name="Fujiwara M."/>
            <person name="Mori M."/>
            <person name="Tomita M."/>
            <person name="Arakawa K."/>
        </authorList>
    </citation>
    <scope>NUCLEOTIDE SEQUENCE [LARGE SCALE GENOMIC DNA]</scope>
</reference>
<accession>A0A4Y2VTD7</accession>
<protein>
    <submittedName>
        <fullName evidence="1">Uncharacterized protein</fullName>
    </submittedName>
</protein>
<name>A0A4Y2VTD7_ARAVE</name>
<dbReference type="EMBL" id="BGPR01051180">
    <property type="protein sequence ID" value="GBO28155.1"/>
    <property type="molecule type" value="Genomic_DNA"/>
</dbReference>
<dbReference type="OrthoDB" id="10035396at2759"/>
<organism evidence="1 2">
    <name type="scientific">Araneus ventricosus</name>
    <name type="common">Orbweaver spider</name>
    <name type="synonym">Epeira ventricosa</name>
    <dbReference type="NCBI Taxonomy" id="182803"/>
    <lineage>
        <taxon>Eukaryota</taxon>
        <taxon>Metazoa</taxon>
        <taxon>Ecdysozoa</taxon>
        <taxon>Arthropoda</taxon>
        <taxon>Chelicerata</taxon>
        <taxon>Arachnida</taxon>
        <taxon>Araneae</taxon>
        <taxon>Araneomorphae</taxon>
        <taxon>Entelegynae</taxon>
        <taxon>Araneoidea</taxon>
        <taxon>Araneidae</taxon>
        <taxon>Araneus</taxon>
    </lineage>
</organism>